<evidence type="ECO:0000313" key="4">
    <source>
        <dbReference type="EMBL" id="NDY93085.1"/>
    </source>
</evidence>
<accession>A0A7C9TN29</accession>
<dbReference type="Gene3D" id="3.30.750.24">
    <property type="entry name" value="STAS domain"/>
    <property type="match status" value="1"/>
</dbReference>
<dbReference type="InterPro" id="IPR002645">
    <property type="entry name" value="STAS_dom"/>
</dbReference>
<dbReference type="PANTHER" id="PTHR33495">
    <property type="entry name" value="ANTI-SIGMA FACTOR ANTAGONIST TM_1081-RELATED-RELATED"/>
    <property type="match status" value="1"/>
</dbReference>
<name>A0A7C9TN29_9BURK</name>
<proteinExistence type="inferred from homology"/>
<dbReference type="PROSITE" id="PS50801">
    <property type="entry name" value="STAS"/>
    <property type="match status" value="1"/>
</dbReference>
<comment type="similarity">
    <text evidence="1 2">Belongs to the anti-sigma-factor antagonist family.</text>
</comment>
<dbReference type="PANTHER" id="PTHR33495:SF2">
    <property type="entry name" value="ANTI-SIGMA FACTOR ANTAGONIST TM_1081-RELATED"/>
    <property type="match status" value="1"/>
</dbReference>
<dbReference type="GO" id="GO:0043856">
    <property type="term" value="F:anti-sigma factor antagonist activity"/>
    <property type="evidence" value="ECO:0007669"/>
    <property type="project" value="InterPro"/>
</dbReference>
<dbReference type="EMBL" id="JAAGOH010000027">
    <property type="protein sequence ID" value="NDY93085.1"/>
    <property type="molecule type" value="Genomic_DNA"/>
</dbReference>
<dbReference type="NCBIfam" id="TIGR00377">
    <property type="entry name" value="ant_ant_sig"/>
    <property type="match status" value="1"/>
</dbReference>
<gene>
    <name evidence="4" type="ORF">G3A44_17980</name>
</gene>
<evidence type="ECO:0000259" key="3">
    <source>
        <dbReference type="PROSITE" id="PS50801"/>
    </source>
</evidence>
<dbReference type="Pfam" id="PF01740">
    <property type="entry name" value="STAS"/>
    <property type="match status" value="1"/>
</dbReference>
<dbReference type="CDD" id="cd07043">
    <property type="entry name" value="STAS_anti-anti-sigma_factors"/>
    <property type="match status" value="1"/>
</dbReference>
<evidence type="ECO:0000256" key="1">
    <source>
        <dbReference type="ARBA" id="ARBA00009013"/>
    </source>
</evidence>
<dbReference type="SUPFAM" id="SSF52091">
    <property type="entry name" value="SpoIIaa-like"/>
    <property type="match status" value="1"/>
</dbReference>
<feature type="domain" description="STAS" evidence="3">
    <location>
        <begin position="24"/>
        <end position="113"/>
    </location>
</feature>
<dbReference type="AlphaFoldDB" id="A0A7C9TN29"/>
<evidence type="ECO:0000256" key="2">
    <source>
        <dbReference type="RuleBase" id="RU003749"/>
    </source>
</evidence>
<evidence type="ECO:0000313" key="5">
    <source>
        <dbReference type="Proteomes" id="UP000484255"/>
    </source>
</evidence>
<sequence>MSARTVAGGGTAEVLVLSLRGESLDASNVAAFKESALALSRGHPRVVLDMTGLQFVDSSGLGALISCLRQQNGQRGDLRLCHMSPAVRALFELMRMDRVFRIFDRCDDAVASFA</sequence>
<reference evidence="4 5" key="1">
    <citation type="submission" date="2020-02" db="EMBL/GenBank/DDBJ databases">
        <title>Ideonella bacterium strain TBM-1.</title>
        <authorList>
            <person name="Chen W.-M."/>
        </authorList>
    </citation>
    <scope>NUCLEOTIDE SEQUENCE [LARGE SCALE GENOMIC DNA]</scope>
    <source>
        <strain evidence="4 5">TBM-1</strain>
    </source>
</reference>
<dbReference type="Proteomes" id="UP000484255">
    <property type="component" value="Unassembled WGS sequence"/>
</dbReference>
<protein>
    <recommendedName>
        <fullName evidence="2">Anti-sigma factor antagonist</fullName>
    </recommendedName>
</protein>
<dbReference type="InterPro" id="IPR003658">
    <property type="entry name" value="Anti-sigma_ant"/>
</dbReference>
<keyword evidence="5" id="KW-1185">Reference proteome</keyword>
<organism evidence="4 5">
    <name type="scientific">Ideonella livida</name>
    <dbReference type="NCBI Taxonomy" id="2707176"/>
    <lineage>
        <taxon>Bacteria</taxon>
        <taxon>Pseudomonadati</taxon>
        <taxon>Pseudomonadota</taxon>
        <taxon>Betaproteobacteria</taxon>
        <taxon>Burkholderiales</taxon>
        <taxon>Sphaerotilaceae</taxon>
        <taxon>Ideonella</taxon>
    </lineage>
</organism>
<dbReference type="InterPro" id="IPR036513">
    <property type="entry name" value="STAS_dom_sf"/>
</dbReference>
<comment type="caution">
    <text evidence="4">The sequence shown here is derived from an EMBL/GenBank/DDBJ whole genome shotgun (WGS) entry which is preliminary data.</text>
</comment>